<evidence type="ECO:0000313" key="2">
    <source>
        <dbReference type="Proteomes" id="UP001162992"/>
    </source>
</evidence>
<protein>
    <submittedName>
        <fullName evidence="1">Uncharacterized protein</fullName>
    </submittedName>
</protein>
<dbReference type="EMBL" id="CM055110">
    <property type="protein sequence ID" value="KAJ7522054.1"/>
    <property type="molecule type" value="Genomic_DNA"/>
</dbReference>
<organism evidence="1 2">
    <name type="scientific">Diphasiastrum complanatum</name>
    <name type="common">Issler's clubmoss</name>
    <name type="synonym">Lycopodium complanatum</name>
    <dbReference type="NCBI Taxonomy" id="34168"/>
    <lineage>
        <taxon>Eukaryota</taxon>
        <taxon>Viridiplantae</taxon>
        <taxon>Streptophyta</taxon>
        <taxon>Embryophyta</taxon>
        <taxon>Tracheophyta</taxon>
        <taxon>Lycopodiopsida</taxon>
        <taxon>Lycopodiales</taxon>
        <taxon>Lycopodiaceae</taxon>
        <taxon>Lycopodioideae</taxon>
        <taxon>Diphasiastrum</taxon>
    </lineage>
</organism>
<sequence>MPQCCLLNLKTLCTDRSSQCCSEATRKAQTNEHASFFVRVEGRWSGRGTCGSEQRMRNYSCKGEGIDSVSSSSLAALRNCDKQRWTKGEVRFLCAFIQPNGDHGNACRGSRFSKRKRVLVQVVDEFGGDSGGSLGGGHGGFSGGGYNGPGPRGSGGGDESDRQRDSFRLEWLILMLRARLGCFAKQAALAFITTAVALGSGMLLFNCSEGLNIASALTRTSFEEVAREPMHSIEEQKGDIRNGSSNSIWEIKRGQWTRFLIDRETDEFIPEVTKGNEEEAMLYESSHGKSNSESSKYQPTKDMYASRKKMDPLRYMNASIEYGLEVLKQLMLPEGYPKSVTADYTEYTIWRMGQIIASQISGVLTTQALLYAVGLGKGAIPTAAAVNWVLRDGIGYLSKIALSKYGRHFDVHPKGWRLLSDILENVSNGLELLTPMFPHLFVFLGASAGAVRSAAGLIQAATRSCFYAGFAAQQNFAEVIAKGEAQGMVSKSVGIALGLGISSHVGASGPLLVVTFVGVTIFHVVCNLKSYQAVQLHTLNTYRASLLMLEYLHSGNVLSVKDVNDQEPIFSQRYFRKFKVLDGQAGKQCLLTEVHDIAADAELNLELGVMLKDLVNTKSDAVPLLELYRNEQYILLPVDDKMKVVLKEAVSPRDLLRAVLQISYLYQGLNQQGRLEQDISKWARLQRSYHLMQENFEKVKRDLEKAGWIADGLIARSGSHRLMDQ</sequence>
<comment type="caution">
    <text evidence="1">The sequence shown here is derived from an EMBL/GenBank/DDBJ whole genome shotgun (WGS) entry which is preliminary data.</text>
</comment>
<evidence type="ECO:0000313" key="1">
    <source>
        <dbReference type="EMBL" id="KAJ7522054.1"/>
    </source>
</evidence>
<name>A0ACC2AYA4_DIPCM</name>
<dbReference type="Proteomes" id="UP001162992">
    <property type="component" value="Chromosome 19"/>
</dbReference>
<gene>
    <name evidence="1" type="ORF">O6H91_19G081400</name>
</gene>
<keyword evidence="2" id="KW-1185">Reference proteome</keyword>
<reference evidence="2" key="1">
    <citation type="journal article" date="2024" name="Proc. Natl. Acad. Sci. U.S.A.">
        <title>Extraordinary preservation of gene collinearity over three hundred million years revealed in homosporous lycophytes.</title>
        <authorList>
            <person name="Li C."/>
            <person name="Wickell D."/>
            <person name="Kuo L.Y."/>
            <person name="Chen X."/>
            <person name="Nie B."/>
            <person name="Liao X."/>
            <person name="Peng D."/>
            <person name="Ji J."/>
            <person name="Jenkins J."/>
            <person name="Williams M."/>
            <person name="Shu S."/>
            <person name="Plott C."/>
            <person name="Barry K."/>
            <person name="Rajasekar S."/>
            <person name="Grimwood J."/>
            <person name="Han X."/>
            <person name="Sun S."/>
            <person name="Hou Z."/>
            <person name="He W."/>
            <person name="Dai G."/>
            <person name="Sun C."/>
            <person name="Schmutz J."/>
            <person name="Leebens-Mack J.H."/>
            <person name="Li F.W."/>
            <person name="Wang L."/>
        </authorList>
    </citation>
    <scope>NUCLEOTIDE SEQUENCE [LARGE SCALE GENOMIC DNA]</scope>
    <source>
        <strain evidence="2">cv. PW_Plant_1</strain>
    </source>
</reference>
<accession>A0ACC2AYA4</accession>
<proteinExistence type="predicted"/>